<dbReference type="Gramene" id="mRNA:HanXRQr2_Chr11g0481561">
    <property type="protein sequence ID" value="CDS:HanXRQr2_Chr11g0481561.1"/>
    <property type="gene ID" value="HanXRQr2_Chr11g0481561"/>
</dbReference>
<comment type="caution">
    <text evidence="2">The sequence shown here is derived from an EMBL/GenBank/DDBJ whole genome shotgun (WGS) entry which is preliminary data.</text>
</comment>
<organism evidence="2 3">
    <name type="scientific">Helianthus annuus</name>
    <name type="common">Common sunflower</name>
    <dbReference type="NCBI Taxonomy" id="4232"/>
    <lineage>
        <taxon>Eukaryota</taxon>
        <taxon>Viridiplantae</taxon>
        <taxon>Streptophyta</taxon>
        <taxon>Embryophyta</taxon>
        <taxon>Tracheophyta</taxon>
        <taxon>Spermatophyta</taxon>
        <taxon>Magnoliopsida</taxon>
        <taxon>eudicotyledons</taxon>
        <taxon>Gunneridae</taxon>
        <taxon>Pentapetalae</taxon>
        <taxon>asterids</taxon>
        <taxon>campanulids</taxon>
        <taxon>Asterales</taxon>
        <taxon>Asteraceae</taxon>
        <taxon>Asteroideae</taxon>
        <taxon>Heliantheae alliance</taxon>
        <taxon>Heliantheae</taxon>
        <taxon>Helianthus</taxon>
    </lineage>
</organism>
<proteinExistence type="predicted"/>
<protein>
    <recommendedName>
        <fullName evidence="1">Retrotransposon gag domain-containing protein</fullName>
    </recommendedName>
</protein>
<dbReference type="Proteomes" id="UP000215914">
    <property type="component" value="Unassembled WGS sequence"/>
</dbReference>
<reference evidence="2" key="2">
    <citation type="submission" date="2020-06" db="EMBL/GenBank/DDBJ databases">
        <title>Helianthus annuus Genome sequencing and assembly Release 2.</title>
        <authorList>
            <person name="Gouzy J."/>
            <person name="Langlade N."/>
            <person name="Munos S."/>
        </authorList>
    </citation>
    <scope>NUCLEOTIDE SEQUENCE</scope>
    <source>
        <tissue evidence="2">Leaves</tissue>
    </source>
</reference>
<sequence>MMEVSKFIRRITEAPLPPKLKLPSNLDEYDGTKDPEDHLQAFRGAGPVGQWSMPTRCHMFVQTLTEGARLWFDSLPAGSIDSYEDLCEKFLRNFHQ</sequence>
<accession>A0A9K3HN34</accession>
<evidence type="ECO:0000259" key="1">
    <source>
        <dbReference type="Pfam" id="PF03732"/>
    </source>
</evidence>
<evidence type="ECO:0000313" key="3">
    <source>
        <dbReference type="Proteomes" id="UP000215914"/>
    </source>
</evidence>
<dbReference type="EMBL" id="MNCJ02000326">
    <property type="protein sequence ID" value="KAF5781273.1"/>
    <property type="molecule type" value="Genomic_DNA"/>
</dbReference>
<dbReference type="Pfam" id="PF03732">
    <property type="entry name" value="Retrotrans_gag"/>
    <property type="match status" value="1"/>
</dbReference>
<dbReference type="PANTHER" id="PTHR33223:SF11">
    <property type="entry name" value="ELEMENT PROTEIN, PUTATIVE-RELATED"/>
    <property type="match status" value="1"/>
</dbReference>
<dbReference type="PANTHER" id="PTHR33223">
    <property type="entry name" value="CCHC-TYPE DOMAIN-CONTAINING PROTEIN"/>
    <property type="match status" value="1"/>
</dbReference>
<keyword evidence="3" id="KW-1185">Reference proteome</keyword>
<dbReference type="AlphaFoldDB" id="A0A9K3HN34"/>
<feature type="domain" description="Retrotransposon gag" evidence="1">
    <location>
        <begin position="59"/>
        <end position="95"/>
    </location>
</feature>
<reference evidence="2" key="1">
    <citation type="journal article" date="2017" name="Nature">
        <title>The sunflower genome provides insights into oil metabolism, flowering and Asterid evolution.</title>
        <authorList>
            <person name="Badouin H."/>
            <person name="Gouzy J."/>
            <person name="Grassa C.J."/>
            <person name="Murat F."/>
            <person name="Staton S.E."/>
            <person name="Cottret L."/>
            <person name="Lelandais-Briere C."/>
            <person name="Owens G.L."/>
            <person name="Carrere S."/>
            <person name="Mayjonade B."/>
            <person name="Legrand L."/>
            <person name="Gill N."/>
            <person name="Kane N.C."/>
            <person name="Bowers J.E."/>
            <person name="Hubner S."/>
            <person name="Bellec A."/>
            <person name="Berard A."/>
            <person name="Berges H."/>
            <person name="Blanchet N."/>
            <person name="Boniface M.C."/>
            <person name="Brunel D."/>
            <person name="Catrice O."/>
            <person name="Chaidir N."/>
            <person name="Claudel C."/>
            <person name="Donnadieu C."/>
            <person name="Faraut T."/>
            <person name="Fievet G."/>
            <person name="Helmstetter N."/>
            <person name="King M."/>
            <person name="Knapp S.J."/>
            <person name="Lai Z."/>
            <person name="Le Paslier M.C."/>
            <person name="Lippi Y."/>
            <person name="Lorenzon L."/>
            <person name="Mandel J.R."/>
            <person name="Marage G."/>
            <person name="Marchand G."/>
            <person name="Marquand E."/>
            <person name="Bret-Mestries E."/>
            <person name="Morien E."/>
            <person name="Nambeesan S."/>
            <person name="Nguyen T."/>
            <person name="Pegot-Espagnet P."/>
            <person name="Pouilly N."/>
            <person name="Raftis F."/>
            <person name="Sallet E."/>
            <person name="Schiex T."/>
            <person name="Thomas J."/>
            <person name="Vandecasteele C."/>
            <person name="Vares D."/>
            <person name="Vear F."/>
            <person name="Vautrin S."/>
            <person name="Crespi M."/>
            <person name="Mangin B."/>
            <person name="Burke J.M."/>
            <person name="Salse J."/>
            <person name="Munos S."/>
            <person name="Vincourt P."/>
            <person name="Rieseberg L.H."/>
            <person name="Langlade N.B."/>
        </authorList>
    </citation>
    <scope>NUCLEOTIDE SEQUENCE</scope>
    <source>
        <tissue evidence="2">Leaves</tissue>
    </source>
</reference>
<evidence type="ECO:0000313" key="2">
    <source>
        <dbReference type="EMBL" id="KAF5781273.1"/>
    </source>
</evidence>
<gene>
    <name evidence="2" type="ORF">HanXRQr2_Chr11g0481561</name>
</gene>
<name>A0A9K3HN34_HELAN</name>
<dbReference type="InterPro" id="IPR005162">
    <property type="entry name" value="Retrotrans_gag_dom"/>
</dbReference>